<dbReference type="InterPro" id="IPR002611">
    <property type="entry name" value="IstB_ATP-bd"/>
</dbReference>
<dbReference type="AlphaFoldDB" id="A0A7D4CLF6"/>
<dbReference type="Pfam" id="PF01695">
    <property type="entry name" value="IstB_IS21"/>
    <property type="match status" value="1"/>
</dbReference>
<organism evidence="2 3">
    <name type="scientific">Kroppenstedtia pulmonis</name>
    <dbReference type="NCBI Taxonomy" id="1380685"/>
    <lineage>
        <taxon>Bacteria</taxon>
        <taxon>Bacillati</taxon>
        <taxon>Bacillota</taxon>
        <taxon>Bacilli</taxon>
        <taxon>Bacillales</taxon>
        <taxon>Thermoactinomycetaceae</taxon>
        <taxon>Kroppenstedtia</taxon>
    </lineage>
</organism>
<dbReference type="InterPro" id="IPR027417">
    <property type="entry name" value="P-loop_NTPase"/>
</dbReference>
<dbReference type="GO" id="GO:0006260">
    <property type="term" value="P:DNA replication"/>
    <property type="evidence" value="ECO:0007669"/>
    <property type="project" value="TreeGrafter"/>
</dbReference>
<dbReference type="NCBIfam" id="NF006505">
    <property type="entry name" value="PRK08939.1"/>
    <property type="match status" value="1"/>
</dbReference>
<evidence type="ECO:0000313" key="3">
    <source>
        <dbReference type="Proteomes" id="UP000503088"/>
    </source>
</evidence>
<feature type="domain" description="AAA+ ATPase" evidence="1">
    <location>
        <begin position="155"/>
        <end position="290"/>
    </location>
</feature>
<protein>
    <submittedName>
        <fullName evidence="2">Primosomal protein DnaI</fullName>
    </submittedName>
</protein>
<dbReference type="Proteomes" id="UP000503088">
    <property type="component" value="Chromosome"/>
</dbReference>
<dbReference type="SMART" id="SM00382">
    <property type="entry name" value="AAA"/>
    <property type="match status" value="1"/>
</dbReference>
<dbReference type="Pfam" id="PF07319">
    <property type="entry name" value="DnaI_N"/>
    <property type="match status" value="1"/>
</dbReference>
<dbReference type="InterPro" id="IPR003593">
    <property type="entry name" value="AAA+_ATPase"/>
</dbReference>
<accession>A0A7D4CLF6</accession>
<evidence type="ECO:0000313" key="2">
    <source>
        <dbReference type="EMBL" id="QKG83978.1"/>
    </source>
</evidence>
<gene>
    <name evidence="2" type="primary">dnaI</name>
    <name evidence="2" type="ORF">GXN76_05475</name>
</gene>
<keyword evidence="3" id="KW-1185">Reference proteome</keyword>
<dbReference type="PANTHER" id="PTHR30050:SF8">
    <property type="entry name" value="PRIMOSOMAL PROTEIN DNAI"/>
    <property type="match status" value="1"/>
</dbReference>
<evidence type="ECO:0000259" key="1">
    <source>
        <dbReference type="SMART" id="SM00382"/>
    </source>
</evidence>
<dbReference type="RefSeq" id="WP_173221229.1">
    <property type="nucleotide sequence ID" value="NZ_CP048104.1"/>
</dbReference>
<dbReference type="Gene3D" id="3.40.50.300">
    <property type="entry name" value="P-loop containing nucleotide triphosphate hydrolases"/>
    <property type="match status" value="1"/>
</dbReference>
<dbReference type="CDD" id="cd00009">
    <property type="entry name" value="AAA"/>
    <property type="match status" value="1"/>
</dbReference>
<dbReference type="GO" id="GO:0005524">
    <property type="term" value="F:ATP binding"/>
    <property type="evidence" value="ECO:0007669"/>
    <property type="project" value="InterPro"/>
</dbReference>
<dbReference type="KEGG" id="kpul:GXN76_05475"/>
<dbReference type="EMBL" id="CP048104">
    <property type="protein sequence ID" value="QKG83978.1"/>
    <property type="molecule type" value="Genomic_DNA"/>
</dbReference>
<dbReference type="InterPro" id="IPR009928">
    <property type="entry name" value="DnaI_N"/>
</dbReference>
<proteinExistence type="predicted"/>
<name>A0A7D4CLF6_9BACL</name>
<sequence>MKRINHVLGPWKNIKKVDPEQWKEWMKDPAVAAFRQENPDLTEVTFRRSAAPLHQFIQERNNCRRCPGLDRCPNLVQGYRPELERHGDYIDMRMGPCDKWLAQEEQNRQRQLIRSHYIPADILNATFETMTLDQERSKPIEAAIQFCEQFTEGRPKKGLYFYGAFGVGKSRIAAAIAQELVLYGVDSLMIYVPEFMREIKESIRDGMIQTKLDTIKKATVLILDDIGAETLTPWTRDEILGAILQYRMAEGLPMVFTSNYDLKELEDHLAHSDKGGVERTKAKRIMERIRYYVDVYLVKGPNRRQQP</sequence>
<dbReference type="PANTHER" id="PTHR30050">
    <property type="entry name" value="CHROMOSOMAL REPLICATION INITIATOR PROTEIN DNAA"/>
    <property type="match status" value="1"/>
</dbReference>
<dbReference type="SUPFAM" id="SSF52540">
    <property type="entry name" value="P-loop containing nucleoside triphosphate hydrolases"/>
    <property type="match status" value="1"/>
</dbReference>
<reference evidence="2 3" key="1">
    <citation type="submission" date="2020-01" db="EMBL/GenBank/DDBJ databases">
        <authorList>
            <person name="Gulvik C.A."/>
            <person name="Batra D.G."/>
        </authorList>
    </citation>
    <scope>NUCLEOTIDE SEQUENCE [LARGE SCALE GENOMIC DNA]</scope>
    <source>
        <strain evidence="2 3">W9323</strain>
    </source>
</reference>